<feature type="region of interest" description="Disordered" evidence="6">
    <location>
        <begin position="347"/>
        <end position="375"/>
    </location>
</feature>
<dbReference type="GO" id="GO:0005634">
    <property type="term" value="C:nucleus"/>
    <property type="evidence" value="ECO:0007669"/>
    <property type="project" value="TreeGrafter"/>
</dbReference>
<dbReference type="SUPFAM" id="SSF57850">
    <property type="entry name" value="RING/U-box"/>
    <property type="match status" value="1"/>
</dbReference>
<dbReference type="GO" id="GO:0016567">
    <property type="term" value="P:protein ubiquitination"/>
    <property type="evidence" value="ECO:0007669"/>
    <property type="project" value="TreeGrafter"/>
</dbReference>
<keyword evidence="3" id="KW-0862">Zinc</keyword>
<dbReference type="SUPFAM" id="SSF46579">
    <property type="entry name" value="Prefoldin"/>
    <property type="match status" value="1"/>
</dbReference>
<name>L5LFR9_MYODS</name>
<gene>
    <name evidence="8" type="ORF">MDA_GLEAN10023185</name>
</gene>
<dbReference type="InterPro" id="IPR052639">
    <property type="entry name" value="TRAIP_ubiq-protein_ligase"/>
</dbReference>
<feature type="region of interest" description="Disordered" evidence="6">
    <location>
        <begin position="391"/>
        <end position="419"/>
    </location>
</feature>
<dbReference type="CDD" id="cd16480">
    <property type="entry name" value="RING-H2_TRAIP"/>
    <property type="match status" value="1"/>
</dbReference>
<evidence type="ECO:0000313" key="8">
    <source>
        <dbReference type="EMBL" id="ELK25032.1"/>
    </source>
</evidence>
<feature type="domain" description="RING-type" evidence="7">
    <location>
        <begin position="7"/>
        <end position="50"/>
    </location>
</feature>
<keyword evidence="1" id="KW-0479">Metal-binding</keyword>
<keyword evidence="2 4" id="KW-0863">Zinc-finger</keyword>
<dbReference type="PROSITE" id="PS50089">
    <property type="entry name" value="ZF_RING_2"/>
    <property type="match status" value="1"/>
</dbReference>
<proteinExistence type="predicted"/>
<dbReference type="PANTHER" id="PTHR46569:SF1">
    <property type="entry name" value="E3 UBIQUITIN-PROTEIN LIGASE RFWD3-RELATED"/>
    <property type="match status" value="1"/>
</dbReference>
<dbReference type="GO" id="GO:0061630">
    <property type="term" value="F:ubiquitin protein ligase activity"/>
    <property type="evidence" value="ECO:0007669"/>
    <property type="project" value="TreeGrafter"/>
</dbReference>
<sequence>MPIRALCTICSDFFDHSRDVAAIHCGHTFHLQCLIQWFDTAPSRTCPQCRVQVGRRSIINKLFFDLAQEEEGVLDAEFLKNELDNVRAQLSQKEREKRDSQGIIDTLRDTLEERNATVESLQRALDEADMLCSTLKKQMKFLEQQQDETKQAREEARRLRSKMQTMERIELLLKSQRPEVEEMIRDMGVGQAAVEQLAVYCVSLKKEYENLKEARKASGELADKLKKDLFSSRSKLQAVYSELDQAKLELRSAQKDLQGADKEIASLKKKLTMLQETLSLPPVDSEAVNRLVLESPAPVEMLSLKLRRPAFSDDIDLNATFDVDTPPARPPGLQHGHAKKLCLEKAHSPTQDGPRKLPKGSKQVRTGFDGLGGRTKFIQPTDTTMIRPLPVKPKAKAKQKVGARPALPPSQAKLDTFLW</sequence>
<evidence type="ECO:0000313" key="9">
    <source>
        <dbReference type="Proteomes" id="UP000010556"/>
    </source>
</evidence>
<dbReference type="GO" id="GO:0090734">
    <property type="term" value="C:site of DNA damage"/>
    <property type="evidence" value="ECO:0007669"/>
    <property type="project" value="TreeGrafter"/>
</dbReference>
<dbReference type="InterPro" id="IPR001841">
    <property type="entry name" value="Znf_RING"/>
</dbReference>
<organism evidence="8 9">
    <name type="scientific">Myotis davidii</name>
    <name type="common">David's myotis</name>
    <dbReference type="NCBI Taxonomy" id="225400"/>
    <lineage>
        <taxon>Eukaryota</taxon>
        <taxon>Metazoa</taxon>
        <taxon>Chordata</taxon>
        <taxon>Craniata</taxon>
        <taxon>Vertebrata</taxon>
        <taxon>Euteleostomi</taxon>
        <taxon>Mammalia</taxon>
        <taxon>Eutheria</taxon>
        <taxon>Laurasiatheria</taxon>
        <taxon>Chiroptera</taxon>
        <taxon>Yangochiroptera</taxon>
        <taxon>Vespertilionidae</taxon>
        <taxon>Myotis</taxon>
    </lineage>
</organism>
<evidence type="ECO:0000256" key="3">
    <source>
        <dbReference type="ARBA" id="ARBA00022833"/>
    </source>
</evidence>
<protein>
    <submittedName>
        <fullName evidence="8">TRAF-interacting protein</fullName>
    </submittedName>
</protein>
<evidence type="ECO:0000256" key="2">
    <source>
        <dbReference type="ARBA" id="ARBA00022771"/>
    </source>
</evidence>
<keyword evidence="9" id="KW-1185">Reference proteome</keyword>
<evidence type="ECO:0000256" key="1">
    <source>
        <dbReference type="ARBA" id="ARBA00022723"/>
    </source>
</evidence>
<dbReference type="GO" id="GO:0031297">
    <property type="term" value="P:replication fork processing"/>
    <property type="evidence" value="ECO:0007669"/>
    <property type="project" value="TreeGrafter"/>
</dbReference>
<dbReference type="AlphaFoldDB" id="L5LFR9"/>
<evidence type="ECO:0000256" key="6">
    <source>
        <dbReference type="SAM" id="MobiDB-lite"/>
    </source>
</evidence>
<reference evidence="9" key="1">
    <citation type="journal article" date="2013" name="Science">
        <title>Comparative analysis of bat genomes provides insight into the evolution of flight and immunity.</title>
        <authorList>
            <person name="Zhang G."/>
            <person name="Cowled C."/>
            <person name="Shi Z."/>
            <person name="Huang Z."/>
            <person name="Bishop-Lilly K.A."/>
            <person name="Fang X."/>
            <person name="Wynne J.W."/>
            <person name="Xiong Z."/>
            <person name="Baker M.L."/>
            <person name="Zhao W."/>
            <person name="Tachedjian M."/>
            <person name="Zhu Y."/>
            <person name="Zhou P."/>
            <person name="Jiang X."/>
            <person name="Ng J."/>
            <person name="Yang L."/>
            <person name="Wu L."/>
            <person name="Xiao J."/>
            <person name="Feng Y."/>
            <person name="Chen Y."/>
            <person name="Sun X."/>
            <person name="Zhang Y."/>
            <person name="Marsh G.A."/>
            <person name="Crameri G."/>
            <person name="Broder C.C."/>
            <person name="Frey K.G."/>
            <person name="Wang L.F."/>
            <person name="Wang J."/>
        </authorList>
    </citation>
    <scope>NUCLEOTIDE SEQUENCE [LARGE SCALE GENOMIC DNA]</scope>
</reference>
<dbReference type="GO" id="GO:0008270">
    <property type="term" value="F:zinc ion binding"/>
    <property type="evidence" value="ECO:0007669"/>
    <property type="project" value="UniProtKB-KW"/>
</dbReference>
<evidence type="ECO:0000256" key="4">
    <source>
        <dbReference type="PROSITE-ProRule" id="PRU00175"/>
    </source>
</evidence>
<dbReference type="EMBL" id="KB112367">
    <property type="protein sequence ID" value="ELK25032.1"/>
    <property type="molecule type" value="Genomic_DNA"/>
</dbReference>
<dbReference type="Proteomes" id="UP000010556">
    <property type="component" value="Unassembled WGS sequence"/>
</dbReference>
<dbReference type="InterPro" id="IPR013083">
    <property type="entry name" value="Znf_RING/FYVE/PHD"/>
</dbReference>
<dbReference type="Gene3D" id="3.30.40.10">
    <property type="entry name" value="Zinc/RING finger domain, C3HC4 (zinc finger)"/>
    <property type="match status" value="1"/>
</dbReference>
<evidence type="ECO:0000256" key="5">
    <source>
        <dbReference type="SAM" id="Coils"/>
    </source>
</evidence>
<keyword evidence="5" id="KW-0175">Coiled coil</keyword>
<dbReference type="PANTHER" id="PTHR46569">
    <property type="entry name" value="E3 UBIQUITIN-PROTEIN LIGASE TRAIP"/>
    <property type="match status" value="1"/>
</dbReference>
<evidence type="ECO:0000259" key="7">
    <source>
        <dbReference type="PROSITE" id="PS50089"/>
    </source>
</evidence>
<accession>L5LFR9</accession>
<feature type="coiled-coil region" evidence="5">
    <location>
        <begin position="76"/>
        <end position="169"/>
    </location>
</feature>
<feature type="coiled-coil region" evidence="5">
    <location>
        <begin position="194"/>
        <end position="277"/>
    </location>
</feature>
<dbReference type="Pfam" id="PF13639">
    <property type="entry name" value="zf-RING_2"/>
    <property type="match status" value="1"/>
</dbReference>
<dbReference type="SMART" id="SM00184">
    <property type="entry name" value="RING"/>
    <property type="match status" value="1"/>
</dbReference>